<name>A0ABW3AMA6_9SPHI</name>
<keyword evidence="2" id="KW-0808">Transferase</keyword>
<accession>A0ABW3AMA6</accession>
<keyword evidence="3" id="KW-1185">Reference proteome</keyword>
<comment type="caution">
    <text evidence="2">The sequence shown here is derived from an EMBL/GenBank/DDBJ whole genome shotgun (WGS) entry which is preliminary data.</text>
</comment>
<evidence type="ECO:0000259" key="1">
    <source>
        <dbReference type="Pfam" id="PF13524"/>
    </source>
</evidence>
<reference evidence="3" key="1">
    <citation type="journal article" date="2019" name="Int. J. Syst. Evol. Microbiol.">
        <title>The Global Catalogue of Microorganisms (GCM) 10K type strain sequencing project: providing services to taxonomists for standard genome sequencing and annotation.</title>
        <authorList>
            <consortium name="The Broad Institute Genomics Platform"/>
            <consortium name="The Broad Institute Genome Sequencing Center for Infectious Disease"/>
            <person name="Wu L."/>
            <person name="Ma J."/>
        </authorList>
    </citation>
    <scope>NUCLEOTIDE SEQUENCE [LARGE SCALE GENOMIC DNA]</scope>
    <source>
        <strain evidence="3">CCUG 61484</strain>
    </source>
</reference>
<sequence length="354" mass="40568">MAKILYLGNDHPSTTSSHRANALRRLGHVVKVFDIDEMIGNLTLSRYLEPLHFRTGYSFLQNRVTKWTKKVVENNRGADLIWVNSGDKLGPRSMRELKKIGVPIVLYNNDDPTGGRDGGRFNSLIKALPYYDLCAVMRETNVDEFKSKGAKNVMRVWMSYDEILHKPYTSHADIPHDFKTDIVFIGTWMRHEKRDEFLLELIRGGLGLSIYGDRWKKSTHFKELQPYYKGKSLSGSNYVAAIQGAKICLGLLSKGNRDLHTQRSLEVPFAGGLLCAERTSEHLDLYEEGKDAVFWSDAKECIKVCRWLIDKDSHRKKIVYNGMQRVRSNKVGNEDVCEQILKEVESLKTNVVLR</sequence>
<dbReference type="RefSeq" id="WP_377110682.1">
    <property type="nucleotide sequence ID" value="NZ_JBHTHZ010000001.1"/>
</dbReference>
<dbReference type="EC" id="2.4.-.-" evidence="2"/>
<evidence type="ECO:0000313" key="3">
    <source>
        <dbReference type="Proteomes" id="UP001597010"/>
    </source>
</evidence>
<organism evidence="2 3">
    <name type="scientific">Mucilaginibacter litoreus</name>
    <dbReference type="NCBI Taxonomy" id="1048221"/>
    <lineage>
        <taxon>Bacteria</taxon>
        <taxon>Pseudomonadati</taxon>
        <taxon>Bacteroidota</taxon>
        <taxon>Sphingobacteriia</taxon>
        <taxon>Sphingobacteriales</taxon>
        <taxon>Sphingobacteriaceae</taxon>
        <taxon>Mucilaginibacter</taxon>
    </lineage>
</organism>
<keyword evidence="2" id="KW-0328">Glycosyltransferase</keyword>
<dbReference type="InterPro" id="IPR055259">
    <property type="entry name" value="YkvP/CgeB_Glyco_trans-like"/>
</dbReference>
<dbReference type="EMBL" id="JBHTHZ010000001">
    <property type="protein sequence ID" value="MFD0791979.1"/>
    <property type="molecule type" value="Genomic_DNA"/>
</dbReference>
<dbReference type="GO" id="GO:0016757">
    <property type="term" value="F:glycosyltransferase activity"/>
    <property type="evidence" value="ECO:0007669"/>
    <property type="project" value="UniProtKB-KW"/>
</dbReference>
<dbReference type="Proteomes" id="UP001597010">
    <property type="component" value="Unassembled WGS sequence"/>
</dbReference>
<gene>
    <name evidence="2" type="ORF">ACFQZX_00040</name>
</gene>
<dbReference type="Pfam" id="PF13524">
    <property type="entry name" value="Glyco_trans_1_2"/>
    <property type="match status" value="1"/>
</dbReference>
<feature type="domain" description="Spore protein YkvP/CgeB glycosyl transferase-like" evidence="1">
    <location>
        <begin position="196"/>
        <end position="328"/>
    </location>
</feature>
<proteinExistence type="predicted"/>
<evidence type="ECO:0000313" key="2">
    <source>
        <dbReference type="EMBL" id="MFD0791979.1"/>
    </source>
</evidence>
<protein>
    <submittedName>
        <fullName evidence="2">Glycosyltransferase</fullName>
        <ecNumber evidence="2">2.4.-.-</ecNumber>
    </submittedName>
</protein>